<evidence type="ECO:0000256" key="2">
    <source>
        <dbReference type="ARBA" id="ARBA00022649"/>
    </source>
</evidence>
<dbReference type="Pfam" id="PF07927">
    <property type="entry name" value="HicA_toxin"/>
    <property type="match status" value="1"/>
</dbReference>
<evidence type="ECO:0000256" key="3">
    <source>
        <dbReference type="ARBA" id="ARBA00022722"/>
    </source>
</evidence>
<name>A0A3R6GW61_9FIRM</name>
<dbReference type="InterPro" id="IPR038570">
    <property type="entry name" value="HicA_sf"/>
</dbReference>
<gene>
    <name evidence="8" type="ORF">DW656_17655</name>
</gene>
<proteinExistence type="inferred from homology"/>
<dbReference type="SUPFAM" id="SSF54786">
    <property type="entry name" value="YcfA/nrd intein domain"/>
    <property type="match status" value="1"/>
</dbReference>
<dbReference type="Proteomes" id="UP000284579">
    <property type="component" value="Unassembled WGS sequence"/>
</dbReference>
<evidence type="ECO:0000256" key="7">
    <source>
        <dbReference type="ARBA" id="ARBA00023016"/>
    </source>
</evidence>
<keyword evidence="4" id="KW-0255">Endonuclease</keyword>
<dbReference type="EMBL" id="QRHO01000072">
    <property type="protein sequence ID" value="RHF78732.1"/>
    <property type="molecule type" value="Genomic_DNA"/>
</dbReference>
<dbReference type="AlphaFoldDB" id="A0A3R6GW61"/>
<dbReference type="GO" id="GO:0004519">
    <property type="term" value="F:endonuclease activity"/>
    <property type="evidence" value="ECO:0007669"/>
    <property type="project" value="UniProtKB-KW"/>
</dbReference>
<evidence type="ECO:0000256" key="1">
    <source>
        <dbReference type="ARBA" id="ARBA00006620"/>
    </source>
</evidence>
<dbReference type="GO" id="GO:0016787">
    <property type="term" value="F:hydrolase activity"/>
    <property type="evidence" value="ECO:0007669"/>
    <property type="project" value="UniProtKB-KW"/>
</dbReference>
<keyword evidence="6" id="KW-0694">RNA-binding</keyword>
<sequence length="51" mass="5957">MRFRELERLIVADGWIRCDVKGSHYQYRHPLKKGKVTIPRHGGDIPLGSLR</sequence>
<keyword evidence="2" id="KW-1277">Toxin-antitoxin system</keyword>
<keyword evidence="3" id="KW-0540">Nuclease</keyword>
<accession>A0A3R6GW61</accession>
<protein>
    <submittedName>
        <fullName evidence="8">Type II toxin-antitoxin system HicA family toxin</fullName>
    </submittedName>
</protein>
<dbReference type="GO" id="GO:0003729">
    <property type="term" value="F:mRNA binding"/>
    <property type="evidence" value="ECO:0007669"/>
    <property type="project" value="InterPro"/>
</dbReference>
<keyword evidence="7" id="KW-0346">Stress response</keyword>
<evidence type="ECO:0000256" key="6">
    <source>
        <dbReference type="ARBA" id="ARBA00022884"/>
    </source>
</evidence>
<evidence type="ECO:0000256" key="4">
    <source>
        <dbReference type="ARBA" id="ARBA00022759"/>
    </source>
</evidence>
<evidence type="ECO:0000256" key="5">
    <source>
        <dbReference type="ARBA" id="ARBA00022801"/>
    </source>
</evidence>
<dbReference type="Gene3D" id="3.30.920.30">
    <property type="entry name" value="Hypothetical protein"/>
    <property type="match status" value="1"/>
</dbReference>
<keyword evidence="5" id="KW-0378">Hydrolase</keyword>
<dbReference type="InterPro" id="IPR012933">
    <property type="entry name" value="HicA_mRNA_interferase"/>
</dbReference>
<dbReference type="RefSeq" id="WP_118199881.1">
    <property type="nucleotide sequence ID" value="NZ_QRHO01000072.1"/>
</dbReference>
<reference evidence="8 9" key="1">
    <citation type="submission" date="2018-08" db="EMBL/GenBank/DDBJ databases">
        <title>A genome reference for cultivated species of the human gut microbiota.</title>
        <authorList>
            <person name="Zou Y."/>
            <person name="Xue W."/>
            <person name="Luo G."/>
        </authorList>
    </citation>
    <scope>NUCLEOTIDE SEQUENCE [LARGE SCALE GENOMIC DNA]</scope>
    <source>
        <strain evidence="8 9">AM23-3</strain>
    </source>
</reference>
<organism evidence="8 9">
    <name type="scientific">Coprococcus comes</name>
    <dbReference type="NCBI Taxonomy" id="410072"/>
    <lineage>
        <taxon>Bacteria</taxon>
        <taxon>Bacillati</taxon>
        <taxon>Bacillota</taxon>
        <taxon>Clostridia</taxon>
        <taxon>Lachnospirales</taxon>
        <taxon>Lachnospiraceae</taxon>
        <taxon>Coprococcus</taxon>
    </lineage>
</organism>
<evidence type="ECO:0000313" key="8">
    <source>
        <dbReference type="EMBL" id="RHF78732.1"/>
    </source>
</evidence>
<evidence type="ECO:0000313" key="9">
    <source>
        <dbReference type="Proteomes" id="UP000284579"/>
    </source>
</evidence>
<comment type="caution">
    <text evidence="8">The sequence shown here is derived from an EMBL/GenBank/DDBJ whole genome shotgun (WGS) entry which is preliminary data.</text>
</comment>
<comment type="similarity">
    <text evidence="1">Belongs to the HicA mRNA interferase family.</text>
</comment>